<dbReference type="InterPro" id="IPR008979">
    <property type="entry name" value="Galactose-bd-like_sf"/>
</dbReference>
<evidence type="ECO:0000313" key="4">
    <source>
        <dbReference type="Proteomes" id="UP000262621"/>
    </source>
</evidence>
<dbReference type="Proteomes" id="UP000262621">
    <property type="component" value="Unassembled WGS sequence"/>
</dbReference>
<dbReference type="GO" id="GO:0030246">
    <property type="term" value="F:carbohydrate binding"/>
    <property type="evidence" value="ECO:0007669"/>
    <property type="project" value="InterPro"/>
</dbReference>
<dbReference type="InterPro" id="IPR005084">
    <property type="entry name" value="CBM6"/>
</dbReference>
<comment type="caution">
    <text evidence="3">The sequence shown here is derived from an EMBL/GenBank/DDBJ whole genome shotgun (WGS) entry which is preliminary data.</text>
</comment>
<evidence type="ECO:0000313" key="3">
    <source>
        <dbReference type="EMBL" id="RFS44141.1"/>
    </source>
</evidence>
<feature type="compositionally biased region" description="Basic residues" evidence="1">
    <location>
        <begin position="1"/>
        <end position="11"/>
    </location>
</feature>
<dbReference type="SUPFAM" id="SSF49785">
    <property type="entry name" value="Galactose-binding domain-like"/>
    <property type="match status" value="1"/>
</dbReference>
<feature type="region of interest" description="Disordered" evidence="1">
    <location>
        <begin position="1"/>
        <end position="150"/>
    </location>
</feature>
<keyword evidence="4" id="KW-1185">Reference proteome</keyword>
<feature type="compositionally biased region" description="Basic and acidic residues" evidence="1">
    <location>
        <begin position="81"/>
        <end position="103"/>
    </location>
</feature>
<organism evidence="3 4">
    <name type="scientific">Micromonospora craniellae</name>
    <dbReference type="NCBI Taxonomy" id="2294034"/>
    <lineage>
        <taxon>Bacteria</taxon>
        <taxon>Bacillati</taxon>
        <taxon>Actinomycetota</taxon>
        <taxon>Actinomycetes</taxon>
        <taxon>Micromonosporales</taxon>
        <taxon>Micromonosporaceae</taxon>
        <taxon>Micromonospora</taxon>
    </lineage>
</organism>
<name>A0A372FTR0_9ACTN</name>
<feature type="domain" description="CBM6" evidence="2">
    <location>
        <begin position="167"/>
        <end position="319"/>
    </location>
</feature>
<proteinExistence type="predicted"/>
<accession>A0A372FTR0</accession>
<feature type="compositionally biased region" description="Basic residues" evidence="1">
    <location>
        <begin position="44"/>
        <end position="80"/>
    </location>
</feature>
<dbReference type="Gene3D" id="2.60.120.260">
    <property type="entry name" value="Galactose-binding domain-like"/>
    <property type="match status" value="1"/>
</dbReference>
<sequence>MDRGRAPRRGRRGDQQARWRLVVLQDVRRPGRRRHRQGDPTARHDHRQARSHRGHRRQSPPGPGHRRRRHRNRLRRRDRQHRPEAVRRQGQRDGLRDHLERAEPAQQPGAARVGHREHRTRPASGRRCRAPGQPGRWRVRQDRPAPPLPVRRDKLSVTRATNAPAVRTVEAESATLTGSAAVENHGYASGGQYVGWVGQGPQNRLSFQVDVDRAGDYTLVVHYSNDERDTGHVYNADIISRPVDLAVNGGDATRYWFKNTWSWGNWWARGVPVTLTAGTNTITMYNDPANGATAQGCPTPCMPTLDSQWAPNLDRFDLAPIRIN</sequence>
<reference evidence="3 4" key="1">
    <citation type="submission" date="2018-08" db="EMBL/GenBank/DDBJ databases">
        <title>Verrucosispora craniellae sp. nov., isolated from a marine sponge in the South China Sea.</title>
        <authorList>
            <person name="Li L."/>
            <person name="Lin H.W."/>
        </authorList>
    </citation>
    <scope>NUCLEOTIDE SEQUENCE [LARGE SCALE GENOMIC DNA]</scope>
    <source>
        <strain evidence="3 4">LHW63014</strain>
    </source>
</reference>
<evidence type="ECO:0000256" key="1">
    <source>
        <dbReference type="SAM" id="MobiDB-lite"/>
    </source>
</evidence>
<evidence type="ECO:0000259" key="2">
    <source>
        <dbReference type="PROSITE" id="PS51175"/>
    </source>
</evidence>
<protein>
    <recommendedName>
        <fullName evidence="2">CBM6 domain-containing protein</fullName>
    </recommendedName>
</protein>
<dbReference type="AlphaFoldDB" id="A0A372FTR0"/>
<dbReference type="PROSITE" id="PS51175">
    <property type="entry name" value="CBM6"/>
    <property type="match status" value="1"/>
</dbReference>
<dbReference type="CDD" id="cd04081">
    <property type="entry name" value="CBM35_galactosidase-like"/>
    <property type="match status" value="1"/>
</dbReference>
<feature type="compositionally biased region" description="Basic residues" evidence="1">
    <location>
        <begin position="113"/>
        <end position="129"/>
    </location>
</feature>
<gene>
    <name evidence="3" type="ORF">D0Q02_23940</name>
</gene>
<dbReference type="EMBL" id="QVFU01000036">
    <property type="protein sequence ID" value="RFS44141.1"/>
    <property type="molecule type" value="Genomic_DNA"/>
</dbReference>